<name>A0ABN0RJ79_9FLAO</name>
<dbReference type="RefSeq" id="WP_034647457.1">
    <property type="nucleotide sequence ID" value="NZ_ARZX01000082.1"/>
</dbReference>
<gene>
    <name evidence="2" type="ORF">KLA_17429</name>
</gene>
<sequence>MKKILILLYLISSFSSVYAITLSDGDICSRLAESFADAKELNGAKRKNFIKAMKYMCLVKNYSLENYEKEIGILSNAIQIFQSIDEAKDELKNALEQRAIRYSYKTYATGYLDKSACWNAIYDYSQLIEFEKKSNYILNRGKLYYDVDKYEKSCTDLKQAAALGEREAKNLIDKYDCY</sequence>
<accession>A0ABN0RJ79</accession>
<evidence type="ECO:0000313" key="3">
    <source>
        <dbReference type="Proteomes" id="UP000019275"/>
    </source>
</evidence>
<comment type="caution">
    <text evidence="2">The sequence shown here is derived from an EMBL/GenBank/DDBJ whole genome shotgun (WGS) entry which is preliminary data.</text>
</comment>
<evidence type="ECO:0000313" key="2">
    <source>
        <dbReference type="EMBL" id="EWH08870.1"/>
    </source>
</evidence>
<keyword evidence="1" id="KW-0732">Signal</keyword>
<dbReference type="EMBL" id="ARZX01000082">
    <property type="protein sequence ID" value="EWH08870.1"/>
    <property type="molecule type" value="Genomic_DNA"/>
</dbReference>
<proteinExistence type="predicted"/>
<protein>
    <submittedName>
        <fullName evidence="2">Uncharacterized protein</fullName>
    </submittedName>
</protein>
<dbReference type="Gene3D" id="1.25.40.10">
    <property type="entry name" value="Tetratricopeptide repeat domain"/>
    <property type="match status" value="1"/>
</dbReference>
<evidence type="ECO:0000256" key="1">
    <source>
        <dbReference type="SAM" id="SignalP"/>
    </source>
</evidence>
<keyword evidence="3" id="KW-1185">Reference proteome</keyword>
<dbReference type="InterPro" id="IPR011990">
    <property type="entry name" value="TPR-like_helical_dom_sf"/>
</dbReference>
<feature type="chain" id="PRO_5046018752" evidence="1">
    <location>
        <begin position="20"/>
        <end position="178"/>
    </location>
</feature>
<reference evidence="2 3" key="1">
    <citation type="journal article" date="2014" name="Genome Announc.">
        <title>Draft Genome Sequence of the Carrageenan-Degrading Bacterium Cellulophaga sp. Strain KL-A, Isolated from Decaying Marine Algae.</title>
        <authorList>
            <person name="Shan D."/>
            <person name="Ying J."/>
            <person name="Li X."/>
            <person name="Gao Z."/>
            <person name="Wei G."/>
            <person name="Shao Z."/>
        </authorList>
    </citation>
    <scope>NUCLEOTIDE SEQUENCE [LARGE SCALE GENOMIC DNA]</scope>
    <source>
        <strain evidence="2 3">KL-A</strain>
    </source>
</reference>
<organism evidence="2 3">
    <name type="scientific">Cellulophaga geojensis KL-A</name>
    <dbReference type="NCBI Taxonomy" id="1328323"/>
    <lineage>
        <taxon>Bacteria</taxon>
        <taxon>Pseudomonadati</taxon>
        <taxon>Bacteroidota</taxon>
        <taxon>Flavobacteriia</taxon>
        <taxon>Flavobacteriales</taxon>
        <taxon>Flavobacteriaceae</taxon>
        <taxon>Cellulophaga</taxon>
    </lineage>
</organism>
<feature type="signal peptide" evidence="1">
    <location>
        <begin position="1"/>
        <end position="19"/>
    </location>
</feature>
<dbReference type="Proteomes" id="UP000019275">
    <property type="component" value="Unassembled WGS sequence"/>
</dbReference>